<dbReference type="InterPro" id="IPR004242">
    <property type="entry name" value="Transposase_21"/>
</dbReference>
<dbReference type="EMBL" id="JAHRHJ020000006">
    <property type="protein sequence ID" value="KAH9310891.1"/>
    <property type="molecule type" value="Genomic_DNA"/>
</dbReference>
<comment type="caution">
    <text evidence="2">The sequence shown here is derived from an EMBL/GenBank/DDBJ whole genome shotgun (WGS) entry which is preliminary data.</text>
</comment>
<evidence type="ECO:0000313" key="3">
    <source>
        <dbReference type="Proteomes" id="UP000824469"/>
    </source>
</evidence>
<evidence type="ECO:0000259" key="1">
    <source>
        <dbReference type="Pfam" id="PF13960"/>
    </source>
</evidence>
<reference evidence="2 3" key="1">
    <citation type="journal article" date="2021" name="Nat. Plants">
        <title>The Taxus genome provides insights into paclitaxel biosynthesis.</title>
        <authorList>
            <person name="Xiong X."/>
            <person name="Gou J."/>
            <person name="Liao Q."/>
            <person name="Li Y."/>
            <person name="Zhou Q."/>
            <person name="Bi G."/>
            <person name="Li C."/>
            <person name="Du R."/>
            <person name="Wang X."/>
            <person name="Sun T."/>
            <person name="Guo L."/>
            <person name="Liang H."/>
            <person name="Lu P."/>
            <person name="Wu Y."/>
            <person name="Zhang Z."/>
            <person name="Ro D.K."/>
            <person name="Shang Y."/>
            <person name="Huang S."/>
            <person name="Yan J."/>
        </authorList>
    </citation>
    <scope>NUCLEOTIDE SEQUENCE [LARGE SCALE GENOMIC DNA]</scope>
    <source>
        <strain evidence="2">Ta-2019</strain>
    </source>
</reference>
<evidence type="ECO:0000313" key="2">
    <source>
        <dbReference type="EMBL" id="KAH9310891.1"/>
    </source>
</evidence>
<proteinExistence type="predicted"/>
<dbReference type="PANTHER" id="PTHR10775:SF185">
    <property type="entry name" value="OS08G0208400 PROTEIN"/>
    <property type="match status" value="1"/>
</dbReference>
<dbReference type="Proteomes" id="UP000824469">
    <property type="component" value="Unassembled WGS sequence"/>
</dbReference>
<keyword evidence="3" id="KW-1185">Reference proteome</keyword>
<dbReference type="InterPro" id="IPR025452">
    <property type="entry name" value="DUF4218"/>
</dbReference>
<dbReference type="OMA" id="WNANIDQ"/>
<organism evidence="2 3">
    <name type="scientific">Taxus chinensis</name>
    <name type="common">Chinese yew</name>
    <name type="synonym">Taxus wallichiana var. chinensis</name>
    <dbReference type="NCBI Taxonomy" id="29808"/>
    <lineage>
        <taxon>Eukaryota</taxon>
        <taxon>Viridiplantae</taxon>
        <taxon>Streptophyta</taxon>
        <taxon>Embryophyta</taxon>
        <taxon>Tracheophyta</taxon>
        <taxon>Spermatophyta</taxon>
        <taxon>Pinopsida</taxon>
        <taxon>Pinidae</taxon>
        <taxon>Conifers II</taxon>
        <taxon>Cupressales</taxon>
        <taxon>Taxaceae</taxon>
        <taxon>Taxus</taxon>
    </lineage>
</organism>
<name>A0AA38FV10_TAXCH</name>
<feature type="non-terminal residue" evidence="2">
    <location>
        <position position="905"/>
    </location>
</feature>
<dbReference type="PANTHER" id="PTHR10775">
    <property type="entry name" value="OS08G0208400 PROTEIN"/>
    <property type="match status" value="1"/>
</dbReference>
<feature type="domain" description="DUF4218" evidence="1">
    <location>
        <begin position="641"/>
        <end position="743"/>
    </location>
</feature>
<dbReference type="Pfam" id="PF02992">
    <property type="entry name" value="Transposase_21"/>
    <property type="match status" value="1"/>
</dbReference>
<feature type="non-terminal residue" evidence="2">
    <location>
        <position position="1"/>
    </location>
</feature>
<dbReference type="AlphaFoldDB" id="A0AA38FV10"/>
<dbReference type="Pfam" id="PF13960">
    <property type="entry name" value="DUF4218"/>
    <property type="match status" value="1"/>
</dbReference>
<protein>
    <recommendedName>
        <fullName evidence="1">DUF4218 domain-containing protein</fullName>
    </recommendedName>
</protein>
<gene>
    <name evidence="2" type="ORF">KI387_025926</name>
</gene>
<accession>A0AA38FV10</accession>
<sequence>FSMTISSSDSEGFVAPEPYTSKWYEEFVYCTCPKCGGCRRQRRRTEIQHLEKHGSIQEQNMSTSYDVPCNEPNENMERMNQNEVMDDEMGDLEPGIEDMMHEIFTHQESNMKTLASTKLYEGARISVLATILLLLNLKAIFGWSDTSFTALLRFLADKLLPEGNRLPRSYREVKNSLSDLGMDYKVYHACPNDCMLFYQENENKENCHVCGESRYEHQGVVKSIKVPRKVLRHFPLIPQLKHVFQCKDIGNLMDWHSYNKSIDGTMRIVADGKAWKEIDEQWPDFASEPRNARISIAMDGFNPYSIQSSVYSIWPIVAVVNNLPPWMAIKKEQIMLTLIVPGKYQVKNMDIYLRPVIDELKVLWKGFQMHDISRPIGRRDFFFRGMMCWTIHDAPGLSVCFGIQTKGKFGCPSCGSETIAKHSNHLKKVIFHEYRQFLPINHRYRVRKRGEFNNKAMKLPIPKCMTPNDWYTAYNNVEGELPRGMKRFSIFYELPYYRYLPIAHLLDVMHIGCNVSKSLWYLINGKKVDGLRLRRDLQENNVMPHLWPNPIDDSYSIGPWRLTNEEKRQVKSTIKEIKFPTGFAATLKNAFTRGKDEELTGLKTHDWHNLLKVILPVIIPNSFDKDIRDAIFDLSGYMRWLTSKEIRMEDIDYWKKQAPILLCKIQKHLPLTFFDSQVHYLVHLVREIEYCGPVTSRSMWLVERLLKVLKHFVRQRARPEGSIATGYTTFKAMVRVTQYLPKFHLDTPIFWSKCQQDMLTGEVLQIRSKLRTIRDPYEWERMHVFVSHHTKCMEKWIDSYNTKKEEADRNAYLNLSRRVGSMNTNHKRKLPLEHRNTWPNKCTWSWLRENIIFQNNKDPTIVSKEELEIATGTHMRKVRHYKAMWAYGKHFRIEKTDELRNSFDR</sequence>